<dbReference type="Pfam" id="PF01609">
    <property type="entry name" value="DDE_Tnp_1"/>
    <property type="match status" value="1"/>
</dbReference>
<evidence type="ECO:0000259" key="1">
    <source>
        <dbReference type="Pfam" id="PF01609"/>
    </source>
</evidence>
<organism evidence="2 3">
    <name type="scientific">Methanotorris formicicus Mc-S-70</name>
    <dbReference type="NCBI Taxonomy" id="647171"/>
    <lineage>
        <taxon>Archaea</taxon>
        <taxon>Methanobacteriati</taxon>
        <taxon>Methanobacteriota</taxon>
        <taxon>Methanomada group</taxon>
        <taxon>Methanococci</taxon>
        <taxon>Methanococcales</taxon>
        <taxon>Methanocaldococcaceae</taxon>
        <taxon>Methanotorris</taxon>
    </lineage>
</organism>
<accession>H1L164</accession>
<dbReference type="InterPro" id="IPR002559">
    <property type="entry name" value="Transposase_11"/>
</dbReference>
<gene>
    <name evidence="2" type="ORF">MetfoDRAFT_1788</name>
</gene>
<dbReference type="SUPFAM" id="SSF53098">
    <property type="entry name" value="Ribonuclease H-like"/>
    <property type="match status" value="1"/>
</dbReference>
<feature type="domain" description="Transposase IS4-like" evidence="1">
    <location>
        <begin position="55"/>
        <end position="158"/>
    </location>
</feature>
<dbReference type="GO" id="GO:0006313">
    <property type="term" value="P:DNA transposition"/>
    <property type="evidence" value="ECO:0007669"/>
    <property type="project" value="InterPro"/>
</dbReference>
<reference evidence="2 3" key="1">
    <citation type="submission" date="2011-09" db="EMBL/GenBank/DDBJ databases">
        <title>The draft genome of Methanotorris formicicus Mc-S-70.</title>
        <authorList>
            <consortium name="US DOE Joint Genome Institute (JGI-PGF)"/>
            <person name="Lucas S."/>
            <person name="Han J."/>
            <person name="Lapidus A."/>
            <person name="Cheng J.-F."/>
            <person name="Goodwin L."/>
            <person name="Pitluck S."/>
            <person name="Peters L."/>
            <person name="Land M.L."/>
            <person name="Hauser L."/>
            <person name="Sieprawska-Lupa M."/>
            <person name="Takai K."/>
            <person name="Miyazaki J."/>
            <person name="Whitman W."/>
            <person name="Woyke T.J."/>
        </authorList>
    </citation>
    <scope>NUCLEOTIDE SEQUENCE [LARGE SCALE GENOMIC DNA]</scope>
    <source>
        <strain evidence="2 3">Mc-S-70</strain>
    </source>
</reference>
<comment type="caution">
    <text evidence="2">The sequence shown here is derived from an EMBL/GenBank/DDBJ whole genome shotgun (WGS) entry which is preliminary data.</text>
</comment>
<sequence>MRNNFGIPHLHNRHIDHYTYGKAFNRIDNAFLSSLLTFTYIIIDNLLNQPSNKLYIADSTGVSINRLYCECIHGGKRTNRLVYDKLHILAYYYPKQGYIPIVSARWGEGHSSDSTNLLEMVKQVDFLDNEYLLADRGYDCCELFEYLLQHNITPIVKTKEFKWNYKVSKS</sequence>
<dbReference type="RefSeq" id="WP_007045209.1">
    <property type="nucleotide sequence ID" value="NZ_AGJL01000063.1"/>
</dbReference>
<dbReference type="GO" id="GO:0004803">
    <property type="term" value="F:transposase activity"/>
    <property type="evidence" value="ECO:0007669"/>
    <property type="project" value="InterPro"/>
</dbReference>
<name>H1L164_9EURY</name>
<protein>
    <recommendedName>
        <fullName evidence="1">Transposase IS4-like domain-containing protein</fullName>
    </recommendedName>
</protein>
<evidence type="ECO:0000313" key="2">
    <source>
        <dbReference type="EMBL" id="EHP84007.1"/>
    </source>
</evidence>
<dbReference type="GO" id="GO:0003677">
    <property type="term" value="F:DNA binding"/>
    <property type="evidence" value="ECO:0007669"/>
    <property type="project" value="InterPro"/>
</dbReference>
<dbReference type="AlphaFoldDB" id="H1L164"/>
<evidence type="ECO:0000313" key="3">
    <source>
        <dbReference type="Proteomes" id="UP000003706"/>
    </source>
</evidence>
<dbReference type="InterPro" id="IPR012337">
    <property type="entry name" value="RNaseH-like_sf"/>
</dbReference>
<keyword evidence="3" id="KW-1185">Reference proteome</keyword>
<dbReference type="EMBL" id="AGJL01000063">
    <property type="protein sequence ID" value="EHP84007.1"/>
    <property type="molecule type" value="Genomic_DNA"/>
</dbReference>
<proteinExistence type="predicted"/>
<dbReference type="Proteomes" id="UP000003706">
    <property type="component" value="Unassembled WGS sequence"/>
</dbReference>